<dbReference type="Proteomes" id="UP000003477">
    <property type="component" value="Unassembled WGS sequence"/>
</dbReference>
<proteinExistence type="predicted"/>
<gene>
    <name evidence="1" type="ORF">CWATWH0003_0111</name>
</gene>
<protein>
    <submittedName>
        <fullName evidence="1">Integrase, catalytic region</fullName>
    </submittedName>
</protein>
<evidence type="ECO:0000313" key="2">
    <source>
        <dbReference type="Proteomes" id="UP000003477"/>
    </source>
</evidence>
<dbReference type="InterPro" id="IPR009057">
    <property type="entry name" value="Homeodomain-like_sf"/>
</dbReference>
<sequence length="97" mass="11279">MKLFKLYSNLAVSLCECLRQRKTYGQRLEAAAEKLGKSKRTVQRLVKKWEEEGLEAIAPTNRSDKGSFRIEEKLQEFIITTYKNGNKGSRRVTRKQV</sequence>
<evidence type="ECO:0000313" key="1">
    <source>
        <dbReference type="EMBL" id="EHJ15229.1"/>
    </source>
</evidence>
<accession>G5IXV6</accession>
<dbReference type="SUPFAM" id="SSF46689">
    <property type="entry name" value="Homeodomain-like"/>
    <property type="match status" value="1"/>
</dbReference>
<organism evidence="1 2">
    <name type="scientific">Crocosphaera watsonii WH 0003</name>
    <dbReference type="NCBI Taxonomy" id="423471"/>
    <lineage>
        <taxon>Bacteria</taxon>
        <taxon>Bacillati</taxon>
        <taxon>Cyanobacteriota</taxon>
        <taxon>Cyanophyceae</taxon>
        <taxon>Oscillatoriophycideae</taxon>
        <taxon>Chroococcales</taxon>
        <taxon>Aphanothecaceae</taxon>
        <taxon>Crocosphaera</taxon>
    </lineage>
</organism>
<dbReference type="AlphaFoldDB" id="G5IXV6"/>
<reference evidence="1 2" key="1">
    <citation type="journal article" date="2011" name="Front. Microbiol.">
        <title>Two Strains of Crocosphaera watsonii with Highly Conserved Genomes are Distinguished by Strain-Specific Features.</title>
        <authorList>
            <person name="Bench S.R."/>
            <person name="Ilikchyan I.N."/>
            <person name="Tripp H.J."/>
            <person name="Zehr J.P."/>
        </authorList>
    </citation>
    <scope>NUCLEOTIDE SEQUENCE [LARGE SCALE GENOMIC DNA]</scope>
    <source>
        <strain evidence="1 2">WH 0003</strain>
    </source>
</reference>
<dbReference type="RefSeq" id="WP_007308800.1">
    <property type="nucleotide sequence ID" value="NZ_AESD01000018.1"/>
</dbReference>
<dbReference type="PATRIC" id="fig|423471.3.peg.102"/>
<dbReference type="EMBL" id="AESD01000018">
    <property type="protein sequence ID" value="EHJ15229.1"/>
    <property type="molecule type" value="Genomic_DNA"/>
</dbReference>
<dbReference type="Pfam" id="PF13384">
    <property type="entry name" value="HTH_23"/>
    <property type="match status" value="1"/>
</dbReference>
<name>G5IXV6_CROWT</name>
<dbReference type="GeneID" id="88769822"/>
<comment type="caution">
    <text evidence="1">The sequence shown here is derived from an EMBL/GenBank/DDBJ whole genome shotgun (WGS) entry which is preliminary data.</text>
</comment>